<evidence type="ECO:0000313" key="2">
    <source>
        <dbReference type="Proteomes" id="UP000186919"/>
    </source>
</evidence>
<evidence type="ECO:0008006" key="3">
    <source>
        <dbReference type="Google" id="ProtNLM"/>
    </source>
</evidence>
<proteinExistence type="predicted"/>
<dbReference type="Proteomes" id="UP000186919">
    <property type="component" value="Unassembled WGS sequence"/>
</dbReference>
<gene>
    <name evidence="1" type="ORF">AWB85_19160</name>
</gene>
<dbReference type="EMBL" id="LQYE01000002">
    <property type="protein sequence ID" value="OAT69779.1"/>
    <property type="molecule type" value="Genomic_DNA"/>
</dbReference>
<name>A0A179VD14_9MYCO</name>
<sequence length="139" mass="15593">MVFTERYLPCSRANAWKALTDYSWFELEGKSGPFTKGSTFSSRHLPILGSRYIGQYDSEIISAAADNSYTSIITVHSRSRSPLYVHNSAKIIERDGGSLLQLGFAGYDMSTREDRLLMRIMCGIRNSGLDRIAAHFTVD</sequence>
<protein>
    <recommendedName>
        <fullName evidence="3">Polyketide cyclase</fullName>
    </recommendedName>
</protein>
<comment type="caution">
    <text evidence="1">The sequence shown here is derived from an EMBL/GenBank/DDBJ whole genome shotgun (WGS) entry which is preliminary data.</text>
</comment>
<accession>A0A179VD14</accession>
<reference evidence="1 2" key="1">
    <citation type="submission" date="2016-01" db="EMBL/GenBank/DDBJ databases">
        <title>Mycobacterium immunogenum strain CD11_6 genome sequencing and assembly.</title>
        <authorList>
            <person name="Kaur G."/>
            <person name="Nair G.R."/>
            <person name="Mayilraj S."/>
        </authorList>
    </citation>
    <scope>NUCLEOTIDE SEQUENCE [LARGE SCALE GENOMIC DNA]</scope>
    <source>
        <strain evidence="1 2">CD11-6</strain>
    </source>
</reference>
<organism evidence="1 2">
    <name type="scientific">Mycobacteroides immunogenum</name>
    <dbReference type="NCBI Taxonomy" id="83262"/>
    <lineage>
        <taxon>Bacteria</taxon>
        <taxon>Bacillati</taxon>
        <taxon>Actinomycetota</taxon>
        <taxon>Actinomycetes</taxon>
        <taxon>Mycobacteriales</taxon>
        <taxon>Mycobacteriaceae</taxon>
        <taxon>Mycobacteroides</taxon>
    </lineage>
</organism>
<evidence type="ECO:0000313" key="1">
    <source>
        <dbReference type="EMBL" id="OAT69779.1"/>
    </source>
</evidence>
<dbReference type="AlphaFoldDB" id="A0A179VD14"/>
<dbReference type="RefSeq" id="WP_064628338.1">
    <property type="nucleotide sequence ID" value="NZ_LQYE01000002.1"/>
</dbReference>